<reference evidence="3 4" key="1">
    <citation type="submission" date="2016-10" db="EMBL/GenBank/DDBJ databases">
        <authorList>
            <person name="de Groot N.N."/>
        </authorList>
    </citation>
    <scope>NUCLEOTIDE SEQUENCE [LARGE SCALE GENOMIC DNA]</scope>
    <source>
        <strain evidence="3 4">DSM 24677</strain>
    </source>
</reference>
<accession>A0A1H3I4D0</accession>
<dbReference type="PANTHER" id="PTHR32309">
    <property type="entry name" value="TYROSINE-PROTEIN KINASE"/>
    <property type="match status" value="1"/>
</dbReference>
<dbReference type="STRING" id="576131.SAMN05444486_101820"/>
<dbReference type="Proteomes" id="UP000199026">
    <property type="component" value="Unassembled WGS sequence"/>
</dbReference>
<keyword evidence="2" id="KW-0812">Transmembrane</keyword>
<proteinExistence type="predicted"/>
<evidence type="ECO:0000313" key="4">
    <source>
        <dbReference type="Proteomes" id="UP000199026"/>
    </source>
</evidence>
<dbReference type="PANTHER" id="PTHR32309:SF31">
    <property type="entry name" value="CAPSULAR EXOPOLYSACCHARIDE FAMILY"/>
    <property type="match status" value="1"/>
</dbReference>
<dbReference type="RefSeq" id="WP_089888042.1">
    <property type="nucleotide sequence ID" value="NZ_CP158687.1"/>
</dbReference>
<dbReference type="EMBL" id="FNPR01000001">
    <property type="protein sequence ID" value="SDY21904.1"/>
    <property type="molecule type" value="Genomic_DNA"/>
</dbReference>
<keyword evidence="4" id="KW-1185">Reference proteome</keyword>
<evidence type="ECO:0000313" key="3">
    <source>
        <dbReference type="EMBL" id="SDY21904.1"/>
    </source>
</evidence>
<dbReference type="AlphaFoldDB" id="A0A1H3I4D0"/>
<feature type="transmembrane region" description="Helical" evidence="2">
    <location>
        <begin position="341"/>
        <end position="362"/>
    </location>
</feature>
<evidence type="ECO:0000256" key="1">
    <source>
        <dbReference type="SAM" id="Coils"/>
    </source>
</evidence>
<dbReference type="OrthoDB" id="7642308at2"/>
<feature type="coiled-coil region" evidence="1">
    <location>
        <begin position="267"/>
        <end position="294"/>
    </location>
</feature>
<keyword evidence="2" id="KW-0472">Membrane</keyword>
<evidence type="ECO:0000256" key="2">
    <source>
        <dbReference type="SAM" id="Phobius"/>
    </source>
</evidence>
<feature type="transmembrane region" description="Helical" evidence="2">
    <location>
        <begin position="18"/>
        <end position="37"/>
    </location>
</feature>
<name>A0A1H3I4D0_9RHOB</name>
<keyword evidence="2" id="KW-1133">Transmembrane helix</keyword>
<keyword evidence="1" id="KW-0175">Coiled coil</keyword>
<sequence>MGQIQSLGDFVSMVHRRFWLISFVVLVGTLGSVYWALGQKKIYEATAVAQIEAPTIVDAGTRAGASNSIEQRLRLLEQQLMARDNLASIIKKFGLYSGTPLSQSQKVNTLRNSARLVQITDPNAGWGTQRTPTGMLITVSDTDPEMAALLANEFLQSLLDMNNRRQSLAASEQLSFFRAEQQQVETDIAALEVLIADFKERNGLYLPAGIAAQREELIELRSTLLTLDQSLIELEASGTRQRASVIQRQRGLINEQQDLIRSRIGEIEEALARAPEVERQFNLLEREQEQLKSQFTAITQRATSAEMSQALETQNQFERIEVLETALVPENPISGSRKKKVLMGFLASGLLGLGLAFALELWRPVIRTREHLERQLNVKAVVAIPRIEAPRGKRKKKIARAALLVGLLAVAGLLYGVLRDGIGGLIGLLQRRTAP</sequence>
<dbReference type="InterPro" id="IPR050445">
    <property type="entry name" value="Bact_polysacc_biosynth/exp"/>
</dbReference>
<gene>
    <name evidence="3" type="ORF">SAMN05444486_101820</name>
</gene>
<dbReference type="GeneID" id="78123607"/>
<feature type="transmembrane region" description="Helical" evidence="2">
    <location>
        <begin position="401"/>
        <end position="418"/>
    </location>
</feature>
<protein>
    <submittedName>
        <fullName evidence="3">Uncharacterized protein involved in exopolysaccharide biosynthesis</fullName>
    </submittedName>
</protein>
<organism evidence="3 4">
    <name type="scientific">Lentibacter algarum</name>
    <dbReference type="NCBI Taxonomy" id="576131"/>
    <lineage>
        <taxon>Bacteria</taxon>
        <taxon>Pseudomonadati</taxon>
        <taxon>Pseudomonadota</taxon>
        <taxon>Alphaproteobacteria</taxon>
        <taxon>Rhodobacterales</taxon>
        <taxon>Roseobacteraceae</taxon>
        <taxon>Lentibacter</taxon>
    </lineage>
</organism>